<accession>A0A8H6MPW7</accession>
<organism evidence="1 2">
    <name type="scientific">Colletotrichum plurivorum</name>
    <dbReference type="NCBI Taxonomy" id="2175906"/>
    <lineage>
        <taxon>Eukaryota</taxon>
        <taxon>Fungi</taxon>
        <taxon>Dikarya</taxon>
        <taxon>Ascomycota</taxon>
        <taxon>Pezizomycotina</taxon>
        <taxon>Sordariomycetes</taxon>
        <taxon>Hypocreomycetidae</taxon>
        <taxon>Glomerellales</taxon>
        <taxon>Glomerellaceae</taxon>
        <taxon>Colletotrichum</taxon>
        <taxon>Colletotrichum orchidearum species complex</taxon>
    </lineage>
</organism>
<sequence length="137" mass="14546">MSPYQSYQINIAVTLGSQELHHTGLWLIPVGSGGGGGGPTYYCHVRGSLGSFAYESIKDFDPTRAKASAKIISIGDTARPVAVEKLLGIMGSVSVHNQDPGFSSEAWVDTAAAKMHESGYLTRNQYEALIDAVTVEA</sequence>
<keyword evidence="2" id="KW-1185">Reference proteome</keyword>
<proteinExistence type="predicted"/>
<dbReference type="Proteomes" id="UP000654918">
    <property type="component" value="Unassembled WGS sequence"/>
</dbReference>
<evidence type="ECO:0000313" key="2">
    <source>
        <dbReference type="Proteomes" id="UP000654918"/>
    </source>
</evidence>
<comment type="caution">
    <text evidence="1">The sequence shown here is derived from an EMBL/GenBank/DDBJ whole genome shotgun (WGS) entry which is preliminary data.</text>
</comment>
<reference evidence="1" key="1">
    <citation type="journal article" date="2020" name="Phytopathology">
        <title>Genome Sequence Resources of Colletotrichum truncatum, C. plurivorum, C. musicola, and C. sojae: Four Species Pathogenic to Soybean (Glycine max).</title>
        <authorList>
            <person name="Rogerio F."/>
            <person name="Boufleur T.R."/>
            <person name="Ciampi-Guillardi M."/>
            <person name="Sukno S.A."/>
            <person name="Thon M.R."/>
            <person name="Massola Junior N.S."/>
            <person name="Baroncelli R."/>
        </authorList>
    </citation>
    <scope>NUCLEOTIDE SEQUENCE</scope>
    <source>
        <strain evidence="1">LFN00145</strain>
    </source>
</reference>
<dbReference type="AlphaFoldDB" id="A0A8H6MPW7"/>
<dbReference type="EMBL" id="WIGO01000863">
    <property type="protein sequence ID" value="KAF6803821.1"/>
    <property type="molecule type" value="Genomic_DNA"/>
</dbReference>
<protein>
    <submittedName>
        <fullName evidence="1">Uncharacterized protein</fullName>
    </submittedName>
</protein>
<name>A0A8H6MPW7_9PEZI</name>
<evidence type="ECO:0000313" key="1">
    <source>
        <dbReference type="EMBL" id="KAF6803821.1"/>
    </source>
</evidence>
<gene>
    <name evidence="1" type="ORF">CPLU01_16092</name>
</gene>